<protein>
    <recommendedName>
        <fullName evidence="3">Lipoprotein</fullName>
    </recommendedName>
</protein>
<accession>A0A2S5REW5</accession>
<comment type="caution">
    <text evidence="1">The sequence shown here is derived from an EMBL/GenBank/DDBJ whole genome shotgun (WGS) entry which is preliminary data.</text>
</comment>
<dbReference type="EMBL" id="PHNE01000001">
    <property type="protein sequence ID" value="PPE05869.1"/>
    <property type="molecule type" value="Genomic_DNA"/>
</dbReference>
<dbReference type="RefSeq" id="WP_028126796.1">
    <property type="nucleotide sequence ID" value="NZ_PHNE01000001.1"/>
</dbReference>
<evidence type="ECO:0000313" key="1">
    <source>
        <dbReference type="EMBL" id="PPE05869.1"/>
    </source>
</evidence>
<evidence type="ECO:0008006" key="3">
    <source>
        <dbReference type="Google" id="ProtNLM"/>
    </source>
</evidence>
<evidence type="ECO:0000313" key="2">
    <source>
        <dbReference type="Proteomes" id="UP000237865"/>
    </source>
</evidence>
<proteinExistence type="predicted"/>
<reference evidence="1 2" key="1">
    <citation type="submission" date="2017-11" db="EMBL/GenBank/DDBJ databases">
        <title>Genome sequence of Entomoplasma lucivorax PIPN-2 (ATCC 49196).</title>
        <authorList>
            <person name="Lo W.-S."/>
            <person name="Gasparich G.E."/>
            <person name="Kuo C.-H."/>
        </authorList>
    </citation>
    <scope>NUCLEOTIDE SEQUENCE [LARGE SCALE GENOMIC DNA]</scope>
    <source>
        <strain evidence="1 2">PIPN-2</strain>
    </source>
</reference>
<gene>
    <name evidence="1" type="ORF">ELUCI_v1c01570</name>
</gene>
<dbReference type="AlphaFoldDB" id="A0A2S5REW5"/>
<organism evidence="1 2">
    <name type="scientific">Williamsoniiplasma lucivorax</name>
    <dbReference type="NCBI Taxonomy" id="209274"/>
    <lineage>
        <taxon>Bacteria</taxon>
        <taxon>Bacillati</taxon>
        <taxon>Mycoplasmatota</taxon>
        <taxon>Mollicutes</taxon>
        <taxon>Entomoplasmatales</taxon>
        <taxon>Williamsoniiplasma</taxon>
    </lineage>
</organism>
<dbReference type="PROSITE" id="PS51257">
    <property type="entry name" value="PROKAR_LIPOPROTEIN"/>
    <property type="match status" value="1"/>
</dbReference>
<dbReference type="Proteomes" id="UP000237865">
    <property type="component" value="Unassembled WGS sequence"/>
</dbReference>
<sequence>MKKLLSLLSTISLVGVMANLVVACSMKVSMSKPISNIKTELQSLLDNRDTPWTKQELEKEIVNQGFDVEGGITVERQLTNRSLGEIQHNWIFIGHGSVNNDFKYNGQINLLHKIPTDTTQPISNIQTTLQDILNSRTDKPWTKEELEKEIVYRQIDGKGGITVEKQLTPRTSSSNNHTWRFIGHGNVDNAFKYRDEISLIHNFSTNITEHISKISTKLQDILKSRPTKPWTQLELQKAIADAKLDIRGGITVQPKLAPRSINPVNNTWTFFGHAEENPKFKYHGKIDLTHTFLVNEPEHISTISNDLWKILDSRTDKPWTASELEDEIVLRGIEIRGGIKVYHQPTIRTNTTNKESFKFVGMASDKNTFKYNKDVTLEHHYETIIEPKFFSIPKNQQSSLLKPVGNEGIKYTIIDTNIGKIKNYSKMEFLTDQAVVVVKAQGALGQDNLLSSIYWKQPIRIDLNKENNRKIKPEEEWLLDQFTTIPLLNANYVNYNGSASVKYGYTWYEEKGNYHLQFLTRQTVEQRGDPVWMLSNAINFGAEFKLS</sequence>
<keyword evidence="2" id="KW-1185">Reference proteome</keyword>
<name>A0A2S5REW5_9MOLU</name>